<gene>
    <name evidence="3" type="ORF">BD310DRAFT_921186</name>
</gene>
<reference evidence="3 4" key="1">
    <citation type="submission" date="2019-01" db="EMBL/GenBank/DDBJ databases">
        <title>Draft genome sequences of three monokaryotic isolates of the white-rot basidiomycete fungus Dichomitus squalens.</title>
        <authorList>
            <consortium name="DOE Joint Genome Institute"/>
            <person name="Lopez S.C."/>
            <person name="Andreopoulos B."/>
            <person name="Pangilinan J."/>
            <person name="Lipzen A."/>
            <person name="Riley R."/>
            <person name="Ahrendt S."/>
            <person name="Ng V."/>
            <person name="Barry K."/>
            <person name="Daum C."/>
            <person name="Grigoriev I.V."/>
            <person name="Hilden K.S."/>
            <person name="Makela M.R."/>
            <person name="de Vries R.P."/>
        </authorList>
    </citation>
    <scope>NUCLEOTIDE SEQUENCE [LARGE SCALE GENOMIC DNA]</scope>
    <source>
        <strain evidence="3 4">CBS 464.89</strain>
    </source>
</reference>
<sequence>MMSLSSLGHILLRLAVTLIFGTRSQAFRSSVIANPTLSINNIPFSTRAHWMRVANAALADIKSPCPASAFATVIVNHSAAGLGELVCIGVNSAMTTGNPTMHGEMAAIQNCTSIMTDPDGPFKFTPSRAEAAFTELSLYTNAESCPMCASAIRWSGFREYIYGTSIDSLIEQGWDQIRVPSISIFGQSFDLPTQARLLGGVLTNETDPLFFWRFNPDFPCPTGCARIAGTCEPST</sequence>
<evidence type="ECO:0000313" key="3">
    <source>
        <dbReference type="EMBL" id="TBU61308.1"/>
    </source>
</evidence>
<keyword evidence="1" id="KW-0732">Signal</keyword>
<accession>A0A4V2K8U3</accession>
<dbReference type="InterPro" id="IPR002125">
    <property type="entry name" value="CMP_dCMP_dom"/>
</dbReference>
<evidence type="ECO:0000313" key="4">
    <source>
        <dbReference type="Proteomes" id="UP000292082"/>
    </source>
</evidence>
<keyword evidence="4" id="KW-1185">Reference proteome</keyword>
<dbReference type="PANTHER" id="PTHR11079:SF203">
    <property type="entry name" value="CMP_DCMP-TYPE DEAMINASE DOMAIN-CONTAINING PROTEIN"/>
    <property type="match status" value="1"/>
</dbReference>
<dbReference type="InterPro" id="IPR016193">
    <property type="entry name" value="Cytidine_deaminase-like"/>
</dbReference>
<dbReference type="EMBL" id="ML145099">
    <property type="protein sequence ID" value="TBU61308.1"/>
    <property type="molecule type" value="Genomic_DNA"/>
</dbReference>
<proteinExistence type="predicted"/>
<organism evidence="3 4">
    <name type="scientific">Dichomitus squalens</name>
    <dbReference type="NCBI Taxonomy" id="114155"/>
    <lineage>
        <taxon>Eukaryota</taxon>
        <taxon>Fungi</taxon>
        <taxon>Dikarya</taxon>
        <taxon>Basidiomycota</taxon>
        <taxon>Agaricomycotina</taxon>
        <taxon>Agaricomycetes</taxon>
        <taxon>Polyporales</taxon>
        <taxon>Polyporaceae</taxon>
        <taxon>Dichomitus</taxon>
    </lineage>
</organism>
<dbReference type="PROSITE" id="PS51747">
    <property type="entry name" value="CYT_DCMP_DEAMINASES_2"/>
    <property type="match status" value="1"/>
</dbReference>
<dbReference type="GO" id="GO:0002100">
    <property type="term" value="P:tRNA wobble adenosine to inosine editing"/>
    <property type="evidence" value="ECO:0007669"/>
    <property type="project" value="TreeGrafter"/>
</dbReference>
<feature type="signal peptide" evidence="1">
    <location>
        <begin position="1"/>
        <end position="26"/>
    </location>
</feature>
<dbReference type="CDD" id="cd01285">
    <property type="entry name" value="nucleoside_deaminase"/>
    <property type="match status" value="1"/>
</dbReference>
<dbReference type="Pfam" id="PF00383">
    <property type="entry name" value="dCMP_cyt_deam_1"/>
    <property type="match status" value="1"/>
</dbReference>
<dbReference type="STRING" id="114155.A0A4V2K8U3"/>
<protein>
    <submittedName>
        <fullName evidence="3">Cytidine deaminase-like protein</fullName>
    </submittedName>
</protein>
<dbReference type="Gene3D" id="3.40.140.10">
    <property type="entry name" value="Cytidine Deaminase, domain 2"/>
    <property type="match status" value="1"/>
</dbReference>
<feature type="domain" description="CMP/dCMP-type deaminase" evidence="2">
    <location>
        <begin position="45"/>
        <end position="177"/>
    </location>
</feature>
<dbReference type="SUPFAM" id="SSF53927">
    <property type="entry name" value="Cytidine deaminase-like"/>
    <property type="match status" value="1"/>
</dbReference>
<evidence type="ECO:0000256" key="1">
    <source>
        <dbReference type="SAM" id="SignalP"/>
    </source>
</evidence>
<dbReference type="GO" id="GO:0052717">
    <property type="term" value="F:tRNA-specific adenosine-34 deaminase activity"/>
    <property type="evidence" value="ECO:0007669"/>
    <property type="project" value="TreeGrafter"/>
</dbReference>
<name>A0A4V2K8U3_9APHY</name>
<dbReference type="AlphaFoldDB" id="A0A4V2K8U3"/>
<feature type="chain" id="PRO_5020209212" evidence="1">
    <location>
        <begin position="27"/>
        <end position="235"/>
    </location>
</feature>
<dbReference type="PANTHER" id="PTHR11079">
    <property type="entry name" value="CYTOSINE DEAMINASE FAMILY MEMBER"/>
    <property type="match status" value="1"/>
</dbReference>
<evidence type="ECO:0000259" key="2">
    <source>
        <dbReference type="PROSITE" id="PS51747"/>
    </source>
</evidence>
<dbReference type="Proteomes" id="UP000292082">
    <property type="component" value="Unassembled WGS sequence"/>
</dbReference>